<evidence type="ECO:0000259" key="7">
    <source>
        <dbReference type="PROSITE" id="PS50035"/>
    </source>
</evidence>
<dbReference type="AlphaFoldDB" id="A0A1J5TT60"/>
<keyword evidence="5 6" id="KW-0472">Membrane</keyword>
<dbReference type="EC" id="2.7.8.-" evidence="8"/>
<dbReference type="GO" id="GO:0030572">
    <property type="term" value="F:phosphatidyltransferase activity"/>
    <property type="evidence" value="ECO:0007669"/>
    <property type="project" value="UniProtKB-ARBA"/>
</dbReference>
<protein>
    <submittedName>
        <fullName evidence="8">Major cardiolipin synthase ClsA</fullName>
        <ecNumber evidence="8">2.7.8.-</ecNumber>
    </submittedName>
</protein>
<dbReference type="Pfam" id="PF13396">
    <property type="entry name" value="PLDc_N"/>
    <property type="match status" value="1"/>
</dbReference>
<dbReference type="PANTHER" id="PTHR21248">
    <property type="entry name" value="CARDIOLIPIN SYNTHASE"/>
    <property type="match status" value="1"/>
</dbReference>
<feature type="domain" description="PLD phosphodiesterase" evidence="7">
    <location>
        <begin position="209"/>
        <end position="236"/>
    </location>
</feature>
<dbReference type="EMBL" id="MLJW01000001">
    <property type="protein sequence ID" value="OIR19432.1"/>
    <property type="molecule type" value="Genomic_DNA"/>
</dbReference>
<evidence type="ECO:0000256" key="2">
    <source>
        <dbReference type="ARBA" id="ARBA00022475"/>
    </source>
</evidence>
<dbReference type="InterPro" id="IPR001736">
    <property type="entry name" value="PLipase_D/transphosphatidylase"/>
</dbReference>
<dbReference type="SMART" id="SM00155">
    <property type="entry name" value="PLDc"/>
    <property type="match status" value="2"/>
</dbReference>
<keyword evidence="8" id="KW-0808">Transferase</keyword>
<dbReference type="GO" id="GO:0032049">
    <property type="term" value="P:cardiolipin biosynthetic process"/>
    <property type="evidence" value="ECO:0007669"/>
    <property type="project" value="UniProtKB-ARBA"/>
</dbReference>
<dbReference type="InterPro" id="IPR027379">
    <property type="entry name" value="CLS_N"/>
</dbReference>
<dbReference type="Pfam" id="PF13091">
    <property type="entry name" value="PLDc_2"/>
    <property type="match status" value="2"/>
</dbReference>
<evidence type="ECO:0000256" key="4">
    <source>
        <dbReference type="ARBA" id="ARBA00022989"/>
    </source>
</evidence>
<evidence type="ECO:0000256" key="1">
    <source>
        <dbReference type="ARBA" id="ARBA00004651"/>
    </source>
</evidence>
<dbReference type="Gene3D" id="3.30.870.10">
    <property type="entry name" value="Endonuclease Chain A"/>
    <property type="match status" value="2"/>
</dbReference>
<organism evidence="8">
    <name type="scientific">mine drainage metagenome</name>
    <dbReference type="NCBI Taxonomy" id="410659"/>
    <lineage>
        <taxon>unclassified sequences</taxon>
        <taxon>metagenomes</taxon>
        <taxon>ecological metagenomes</taxon>
    </lineage>
</organism>
<gene>
    <name evidence="8" type="primary">clsA_1</name>
    <name evidence="8" type="ORF">GALL_03130</name>
</gene>
<keyword evidence="2" id="KW-1003">Cell membrane</keyword>
<keyword evidence="4 6" id="KW-1133">Transmembrane helix</keyword>
<accession>A0A1J5TT60</accession>
<evidence type="ECO:0000256" key="5">
    <source>
        <dbReference type="ARBA" id="ARBA00023136"/>
    </source>
</evidence>
<evidence type="ECO:0000256" key="6">
    <source>
        <dbReference type="SAM" id="Phobius"/>
    </source>
</evidence>
<feature type="transmembrane region" description="Helical" evidence="6">
    <location>
        <begin position="12"/>
        <end position="30"/>
    </location>
</feature>
<evidence type="ECO:0000256" key="3">
    <source>
        <dbReference type="ARBA" id="ARBA00022692"/>
    </source>
</evidence>
<name>A0A1J5TT60_9ZZZZ</name>
<proteinExistence type="predicted"/>
<comment type="subcellular location">
    <subcellularLocation>
        <location evidence="1">Cell membrane</location>
        <topology evidence="1">Multi-pass membrane protein</topology>
    </subcellularLocation>
</comment>
<dbReference type="SUPFAM" id="SSF56024">
    <property type="entry name" value="Phospholipase D/nuclease"/>
    <property type="match status" value="2"/>
</dbReference>
<evidence type="ECO:0000313" key="8">
    <source>
        <dbReference type="EMBL" id="OIR19432.1"/>
    </source>
</evidence>
<dbReference type="PROSITE" id="PS50035">
    <property type="entry name" value="PLD"/>
    <property type="match status" value="2"/>
</dbReference>
<reference evidence="8" key="1">
    <citation type="submission" date="2016-10" db="EMBL/GenBank/DDBJ databases">
        <title>Sequence of Gallionella enrichment culture.</title>
        <authorList>
            <person name="Poehlein A."/>
            <person name="Muehling M."/>
            <person name="Daniel R."/>
        </authorList>
    </citation>
    <scope>NUCLEOTIDE SEQUENCE</scope>
</reference>
<comment type="caution">
    <text evidence="8">The sequence shown here is derived from an EMBL/GenBank/DDBJ whole genome shotgun (WGS) entry which is preliminary data.</text>
</comment>
<sequence>MKEIYESLIGHWVTLHSLIAMAGLAIYITSSHSLHLRRHPSASIAWVVALVLLPYATLPLYLIFGIRKVGSGQAGARLPAVPAQPSDITSLAMRTRQLAAIMALPAAAAYRQLALHEDGAQALQALREMIAAATRSIDLSTFIFARDELGSEIAALLRQRAREGVHVRLLVDGIGAYLGRRADYRSLSAAGVQVALFVPPLRSSLRGRTNLRNHRKMVVVDGEWLWCGGRNLAAEYFEGDAHASGNPPWVDLSFDLRGALAQQAQQQFERDWRFATGAEFVETGAPAGPDAPPGAAIGQLIASGPDQKDDTFYTLLISGFFISRRRILIATPYFVPDPTLLMALTLAARRGVTVDLLMPRRSNHRLADMARRHALRELTAAGAHVRFLPHMLHAKVVVIDDEVALTGTANLDERSLFLNYELMVSFYEAGDVARIAQWVERQQAPAVPYVPQPPSFWKRIREGLLLWLAFQL</sequence>
<dbReference type="GO" id="GO:0005886">
    <property type="term" value="C:plasma membrane"/>
    <property type="evidence" value="ECO:0007669"/>
    <property type="project" value="UniProtKB-SubCell"/>
</dbReference>
<keyword evidence="3 6" id="KW-0812">Transmembrane</keyword>
<feature type="domain" description="PLD phosphodiesterase" evidence="7">
    <location>
        <begin position="388"/>
        <end position="415"/>
    </location>
</feature>
<dbReference type="InterPro" id="IPR025202">
    <property type="entry name" value="PLD-like_dom"/>
</dbReference>
<dbReference type="PANTHER" id="PTHR21248:SF22">
    <property type="entry name" value="PHOSPHOLIPASE D"/>
    <property type="match status" value="1"/>
</dbReference>
<feature type="transmembrane region" description="Helical" evidence="6">
    <location>
        <begin position="42"/>
        <end position="64"/>
    </location>
</feature>